<dbReference type="Gene3D" id="2.60.120.560">
    <property type="entry name" value="Exo-inulinase, domain 1"/>
    <property type="match status" value="1"/>
</dbReference>
<dbReference type="Proteomes" id="UP001431776">
    <property type="component" value="Unassembled WGS sequence"/>
</dbReference>
<evidence type="ECO:0000259" key="1">
    <source>
        <dbReference type="Pfam" id="PF06439"/>
    </source>
</evidence>
<dbReference type="InterPro" id="IPR010496">
    <property type="entry name" value="AL/BT2_dom"/>
</dbReference>
<dbReference type="AlphaFoldDB" id="A0AAW6TZ65"/>
<feature type="domain" description="3-keto-alpha-glucoside-1,2-lyase/3-keto-2-hydroxy-glucal hydratase" evidence="1">
    <location>
        <begin position="31"/>
        <end position="211"/>
    </location>
</feature>
<name>A0AAW6TZ65_9BACT</name>
<dbReference type="PROSITE" id="PS51257">
    <property type="entry name" value="PROKAR_LIPOPROTEIN"/>
    <property type="match status" value="1"/>
</dbReference>
<comment type="caution">
    <text evidence="2">The sequence shown here is derived from an EMBL/GenBank/DDBJ whole genome shotgun (WGS) entry which is preliminary data.</text>
</comment>
<protein>
    <submittedName>
        <fullName evidence="2">DUF1080 domain-containing protein</fullName>
    </submittedName>
</protein>
<organism evidence="2 3">
    <name type="scientific">Anaerobaca lacustris</name>
    <dbReference type="NCBI Taxonomy" id="3044600"/>
    <lineage>
        <taxon>Bacteria</taxon>
        <taxon>Pseudomonadati</taxon>
        <taxon>Planctomycetota</taxon>
        <taxon>Phycisphaerae</taxon>
        <taxon>Sedimentisphaerales</taxon>
        <taxon>Anaerobacaceae</taxon>
        <taxon>Anaerobaca</taxon>
    </lineage>
</organism>
<evidence type="ECO:0000313" key="2">
    <source>
        <dbReference type="EMBL" id="MDI6448719.1"/>
    </source>
</evidence>
<accession>A0AAW6TZ65</accession>
<dbReference type="GO" id="GO:0016787">
    <property type="term" value="F:hydrolase activity"/>
    <property type="evidence" value="ECO:0007669"/>
    <property type="project" value="InterPro"/>
</dbReference>
<dbReference type="Pfam" id="PF06439">
    <property type="entry name" value="3keto-disac_hyd"/>
    <property type="match status" value="1"/>
</dbReference>
<reference evidence="2" key="1">
    <citation type="submission" date="2023-05" db="EMBL/GenBank/DDBJ databases">
        <title>Anaerotaeda fermentans gen. nov., sp. nov., a novel anaerobic planctomycete of the new family within the order Sedimentisphaerales isolated from Taman Peninsula, Russia.</title>
        <authorList>
            <person name="Khomyakova M.A."/>
            <person name="Merkel A.Y."/>
            <person name="Slobodkin A.I."/>
        </authorList>
    </citation>
    <scope>NUCLEOTIDE SEQUENCE</scope>
    <source>
        <strain evidence="2">M17dextr</strain>
    </source>
</reference>
<gene>
    <name evidence="2" type="ORF">QJ522_06655</name>
</gene>
<proteinExistence type="predicted"/>
<evidence type="ECO:0000313" key="3">
    <source>
        <dbReference type="Proteomes" id="UP001431776"/>
    </source>
</evidence>
<dbReference type="EMBL" id="JASCXX010000006">
    <property type="protein sequence ID" value="MDI6448719.1"/>
    <property type="molecule type" value="Genomic_DNA"/>
</dbReference>
<dbReference type="RefSeq" id="WP_349244128.1">
    <property type="nucleotide sequence ID" value="NZ_JASCXX010000006.1"/>
</dbReference>
<keyword evidence="3" id="KW-1185">Reference proteome</keyword>
<sequence>MLKDKGLTVAVILSLMVLAGCTGLSGTKEPGFVTLFDGKTFAGWEGSQEAFRIEDGAVVGGTLHERIANNEFLCTLASYDDFELRLQFKLLGEQANAGVQIRSQRVPDHYEVSGYQADMGQKYWGCLYDESRRNKILAGPDQATMAEVIRAGDWNDYVIRCEGKRIQLWVNGFQTVDYTEPDDTIPQTGIIGLQIHGGPPSEAWYRNIRLREL</sequence>